<sequence length="177" mass="20111">MDLREVGYDDRDWINLAQNRDRWRAYCPCVSLIRCREASLLQLVAQKEPRAQREKGVLQGTARGLAITEKGSSYKSGGDVRFKQNNNPYGGGYEACTRWTDWSFVEIIPKTNMGTNGILREELTGSRQIHVEAECSHLFRILRIPSVSLHNFEGHQDCGNCAMLGRGDRMELSELFA</sequence>
<name>A0ABQ8S0C4_PERAM</name>
<dbReference type="EMBL" id="JAJSOF020000038">
    <property type="protein sequence ID" value="KAJ4427330.1"/>
    <property type="molecule type" value="Genomic_DNA"/>
</dbReference>
<accession>A0ABQ8S0C4</accession>
<protein>
    <submittedName>
        <fullName evidence="1">Uncharacterized protein</fullName>
    </submittedName>
</protein>
<reference evidence="1 2" key="1">
    <citation type="journal article" date="2022" name="Allergy">
        <title>Genome assembly and annotation of Periplaneta americana reveal a comprehensive cockroach allergen profile.</title>
        <authorList>
            <person name="Wang L."/>
            <person name="Xiong Q."/>
            <person name="Saelim N."/>
            <person name="Wang L."/>
            <person name="Nong W."/>
            <person name="Wan A.T."/>
            <person name="Shi M."/>
            <person name="Liu X."/>
            <person name="Cao Q."/>
            <person name="Hui J.H.L."/>
            <person name="Sookrung N."/>
            <person name="Leung T.F."/>
            <person name="Tungtrongchitr A."/>
            <person name="Tsui S.K.W."/>
        </authorList>
    </citation>
    <scope>NUCLEOTIDE SEQUENCE [LARGE SCALE GENOMIC DNA]</scope>
    <source>
        <strain evidence="1">PWHHKU_190912</strain>
    </source>
</reference>
<proteinExistence type="predicted"/>
<gene>
    <name evidence="1" type="ORF">ANN_24950</name>
</gene>
<organism evidence="1 2">
    <name type="scientific">Periplaneta americana</name>
    <name type="common">American cockroach</name>
    <name type="synonym">Blatta americana</name>
    <dbReference type="NCBI Taxonomy" id="6978"/>
    <lineage>
        <taxon>Eukaryota</taxon>
        <taxon>Metazoa</taxon>
        <taxon>Ecdysozoa</taxon>
        <taxon>Arthropoda</taxon>
        <taxon>Hexapoda</taxon>
        <taxon>Insecta</taxon>
        <taxon>Pterygota</taxon>
        <taxon>Neoptera</taxon>
        <taxon>Polyneoptera</taxon>
        <taxon>Dictyoptera</taxon>
        <taxon>Blattodea</taxon>
        <taxon>Blattoidea</taxon>
        <taxon>Blattidae</taxon>
        <taxon>Blattinae</taxon>
        <taxon>Periplaneta</taxon>
    </lineage>
</organism>
<dbReference type="Proteomes" id="UP001148838">
    <property type="component" value="Unassembled WGS sequence"/>
</dbReference>
<keyword evidence="2" id="KW-1185">Reference proteome</keyword>
<evidence type="ECO:0000313" key="1">
    <source>
        <dbReference type="EMBL" id="KAJ4427330.1"/>
    </source>
</evidence>
<comment type="caution">
    <text evidence="1">The sequence shown here is derived from an EMBL/GenBank/DDBJ whole genome shotgun (WGS) entry which is preliminary data.</text>
</comment>
<evidence type="ECO:0000313" key="2">
    <source>
        <dbReference type="Proteomes" id="UP001148838"/>
    </source>
</evidence>